<evidence type="ECO:0000313" key="1">
    <source>
        <dbReference type="EMBL" id="BFH72776.1"/>
    </source>
</evidence>
<protein>
    <submittedName>
        <fullName evidence="1">Uncharacterized protein</fullName>
    </submittedName>
</protein>
<dbReference type="AlphaFoldDB" id="A0AAT9GPP9"/>
<reference evidence="1" key="1">
    <citation type="submission" date="2024-03" db="EMBL/GenBank/DDBJ databases">
        <title>Complete genome sequence of Sulfurisphaera javensis strain KD-1.</title>
        <authorList>
            <person name="Sakai H."/>
            <person name="Nur N."/>
            <person name="Suwanto A."/>
            <person name="Kurosawa N."/>
        </authorList>
    </citation>
    <scope>NUCLEOTIDE SEQUENCE</scope>
    <source>
        <strain evidence="1">KD-1</strain>
    </source>
</reference>
<accession>A0AAT9GPP9</accession>
<name>A0AAT9GPP9_9CREN</name>
<dbReference type="KEGG" id="sjv:SJAV_07200"/>
<dbReference type="RefSeq" id="WP_369610975.1">
    <property type="nucleotide sequence ID" value="NZ_AP031322.1"/>
</dbReference>
<organism evidence="1">
    <name type="scientific">Sulfurisphaera javensis</name>
    <dbReference type="NCBI Taxonomy" id="2049879"/>
    <lineage>
        <taxon>Archaea</taxon>
        <taxon>Thermoproteota</taxon>
        <taxon>Thermoprotei</taxon>
        <taxon>Sulfolobales</taxon>
        <taxon>Sulfolobaceae</taxon>
        <taxon>Sulfurisphaera</taxon>
    </lineage>
</organism>
<gene>
    <name evidence="1" type="ORF">SJAV_07200</name>
</gene>
<sequence>MNIKLIAILLSISLALNVYLGYFTTHTAQQINRTKTIYTIILTYNETFNAVKSGKYIIYLEIKNRNITYVNAIIQLMKINHNHKEKVLIVELNSNQTYRIIHLSHDYYYAKIIYIVEYVRNISINNLGIYVNIAYKAEN</sequence>
<proteinExistence type="predicted"/>
<dbReference type="GeneID" id="92353653"/>
<dbReference type="EMBL" id="AP031322">
    <property type="protein sequence ID" value="BFH72776.1"/>
    <property type="molecule type" value="Genomic_DNA"/>
</dbReference>